<protein>
    <submittedName>
        <fullName evidence="8">Prepilin-type N-terminal cleavage/methylation domain-containing protein</fullName>
    </submittedName>
</protein>
<keyword evidence="4 7" id="KW-1133">Transmembrane helix</keyword>
<keyword evidence="9" id="KW-1185">Reference proteome</keyword>
<dbReference type="NCBIfam" id="TIGR02532">
    <property type="entry name" value="IV_pilin_GFxxxE"/>
    <property type="match status" value="1"/>
</dbReference>
<evidence type="ECO:0000256" key="6">
    <source>
        <dbReference type="SAM" id="MobiDB-lite"/>
    </source>
</evidence>
<feature type="transmembrane region" description="Helical" evidence="7">
    <location>
        <begin position="21"/>
        <end position="41"/>
    </location>
</feature>
<dbReference type="RefSeq" id="WP_308949680.1">
    <property type="nucleotide sequence ID" value="NZ_JARXHW010000015.1"/>
</dbReference>
<dbReference type="Pfam" id="PF07963">
    <property type="entry name" value="N_methyl"/>
    <property type="match status" value="1"/>
</dbReference>
<dbReference type="Proteomes" id="UP001225316">
    <property type="component" value="Unassembled WGS sequence"/>
</dbReference>
<evidence type="ECO:0000313" key="8">
    <source>
        <dbReference type="EMBL" id="MDQ8207521.1"/>
    </source>
</evidence>
<evidence type="ECO:0000256" key="4">
    <source>
        <dbReference type="ARBA" id="ARBA00022989"/>
    </source>
</evidence>
<evidence type="ECO:0000256" key="3">
    <source>
        <dbReference type="ARBA" id="ARBA00022692"/>
    </source>
</evidence>
<proteinExistence type="predicted"/>
<comment type="caution">
    <text evidence="8">The sequence shown here is derived from an EMBL/GenBank/DDBJ whole genome shotgun (WGS) entry which is preliminary data.</text>
</comment>
<reference evidence="8 9" key="1">
    <citation type="submission" date="2023-04" db="EMBL/GenBank/DDBJ databases">
        <title>A novel bacteria isolated from coastal sediment.</title>
        <authorList>
            <person name="Liu X.-J."/>
            <person name="Du Z.-J."/>
        </authorList>
    </citation>
    <scope>NUCLEOTIDE SEQUENCE [LARGE SCALE GENOMIC DNA]</scope>
    <source>
        <strain evidence="8 9">SDUM461003</strain>
    </source>
</reference>
<feature type="region of interest" description="Disordered" evidence="6">
    <location>
        <begin position="128"/>
        <end position="161"/>
    </location>
</feature>
<evidence type="ECO:0000256" key="7">
    <source>
        <dbReference type="SAM" id="Phobius"/>
    </source>
</evidence>
<evidence type="ECO:0000256" key="1">
    <source>
        <dbReference type="ARBA" id="ARBA00004167"/>
    </source>
</evidence>
<evidence type="ECO:0000256" key="2">
    <source>
        <dbReference type="ARBA" id="ARBA00022481"/>
    </source>
</evidence>
<dbReference type="InterPro" id="IPR000983">
    <property type="entry name" value="Bac_GSPG_pilin"/>
</dbReference>
<dbReference type="SUPFAM" id="SSF54523">
    <property type="entry name" value="Pili subunits"/>
    <property type="match status" value="1"/>
</dbReference>
<keyword evidence="5 7" id="KW-0472">Membrane</keyword>
<sequence length="250" mass="27628">MKKNQGPTPTSVASHNNRQQAFSLIELLVVIAIIAVLAAILTPAISSVRTHVYISTTANNLRNLQTANQMYAQDNRGVYLTSKQPVFEDGRWKIDSNSHWVTYKPFTQFLDAPEPGWKSHEYLHAARTGDPDAARSTYGKSSIGLNTTGPNNTSHHGNAQSVHENAPTIHNVRNPSKAMAFADAVDYQVSSTRATLYISEEKGPYGKMAIAYRYKGKATVVYYDGSIGRVAMEDITPKDAHEDFWVAMQP</sequence>
<gene>
    <name evidence="8" type="ORF">QEH52_08375</name>
</gene>
<dbReference type="InterPro" id="IPR012902">
    <property type="entry name" value="N_methyl_site"/>
</dbReference>
<comment type="subcellular location">
    <subcellularLocation>
        <location evidence="1">Membrane</location>
        <topology evidence="1">Single-pass membrane protein</topology>
    </subcellularLocation>
</comment>
<dbReference type="PRINTS" id="PR00813">
    <property type="entry name" value="BCTERIALGSPG"/>
</dbReference>
<name>A0ABU1ATM8_9BACT</name>
<dbReference type="PANTHER" id="PTHR30093">
    <property type="entry name" value="GENERAL SECRETION PATHWAY PROTEIN G"/>
    <property type="match status" value="1"/>
</dbReference>
<dbReference type="Gene3D" id="3.30.700.10">
    <property type="entry name" value="Glycoprotein, Type 4 Pilin"/>
    <property type="match status" value="1"/>
</dbReference>
<accession>A0ABU1ATM8</accession>
<organism evidence="8 9">
    <name type="scientific">Thalassobacterium maritimum</name>
    <dbReference type="NCBI Taxonomy" id="3041265"/>
    <lineage>
        <taxon>Bacteria</taxon>
        <taxon>Pseudomonadati</taxon>
        <taxon>Verrucomicrobiota</taxon>
        <taxon>Opitutia</taxon>
        <taxon>Puniceicoccales</taxon>
        <taxon>Coraliomargaritaceae</taxon>
        <taxon>Thalassobacterium</taxon>
    </lineage>
</organism>
<evidence type="ECO:0000313" key="9">
    <source>
        <dbReference type="Proteomes" id="UP001225316"/>
    </source>
</evidence>
<keyword evidence="2" id="KW-0488">Methylation</keyword>
<dbReference type="PANTHER" id="PTHR30093:SF44">
    <property type="entry name" value="TYPE II SECRETION SYSTEM CORE PROTEIN G"/>
    <property type="match status" value="1"/>
</dbReference>
<dbReference type="EMBL" id="JARXHW010000015">
    <property type="protein sequence ID" value="MDQ8207521.1"/>
    <property type="molecule type" value="Genomic_DNA"/>
</dbReference>
<feature type="compositionally biased region" description="Polar residues" evidence="6">
    <location>
        <begin position="138"/>
        <end position="161"/>
    </location>
</feature>
<dbReference type="InterPro" id="IPR045584">
    <property type="entry name" value="Pilin-like"/>
</dbReference>
<keyword evidence="3 7" id="KW-0812">Transmembrane</keyword>
<evidence type="ECO:0000256" key="5">
    <source>
        <dbReference type="ARBA" id="ARBA00023136"/>
    </source>
</evidence>